<evidence type="ECO:0000313" key="2">
    <source>
        <dbReference type="EMBL" id="MXG89298.1"/>
    </source>
</evidence>
<comment type="caution">
    <text evidence="2">The sequence shown here is derived from an EMBL/GenBank/DDBJ whole genome shotgun (WGS) entry which is preliminary data.</text>
</comment>
<dbReference type="InterPro" id="IPR014710">
    <property type="entry name" value="RmlC-like_jellyroll"/>
</dbReference>
<dbReference type="SUPFAM" id="SSF51182">
    <property type="entry name" value="RmlC-like cupins"/>
    <property type="match status" value="1"/>
</dbReference>
<dbReference type="InterPro" id="IPR013096">
    <property type="entry name" value="Cupin_2"/>
</dbReference>
<dbReference type="Proteomes" id="UP000473325">
    <property type="component" value="Unassembled WGS sequence"/>
</dbReference>
<dbReference type="RefSeq" id="WP_160876521.1">
    <property type="nucleotide sequence ID" value="NZ_WUEK01000003.1"/>
</dbReference>
<accession>A0A6L7EV19</accession>
<keyword evidence="3" id="KW-1185">Reference proteome</keyword>
<dbReference type="Gene3D" id="2.60.120.10">
    <property type="entry name" value="Jelly Rolls"/>
    <property type="match status" value="1"/>
</dbReference>
<proteinExistence type="predicted"/>
<dbReference type="InterPro" id="IPR011051">
    <property type="entry name" value="RmlC_Cupin_sf"/>
</dbReference>
<dbReference type="Pfam" id="PF07883">
    <property type="entry name" value="Cupin_2"/>
    <property type="match status" value="1"/>
</dbReference>
<dbReference type="AlphaFoldDB" id="A0A6L7EV19"/>
<sequence>MSDADAAAGTAAGVTAAGVTALVRWDDAPEFVSPRHHGGVRPRRVLDGVDPATFLSLAISVYPPGAGAEATPQSGDVVYLVARGHLRITVDGTSTDLGPYDTVAIARGSTRELVNVSDTDAHLVVLRPPA</sequence>
<gene>
    <name evidence="2" type="ORF">GRQ65_07020</name>
</gene>
<feature type="domain" description="Cupin type-2" evidence="1">
    <location>
        <begin position="60"/>
        <end position="125"/>
    </location>
</feature>
<name>A0A6L7EV19_9ACTN</name>
<evidence type="ECO:0000313" key="3">
    <source>
        <dbReference type="Proteomes" id="UP000473325"/>
    </source>
</evidence>
<reference evidence="2 3" key="1">
    <citation type="submission" date="2019-12" db="EMBL/GenBank/DDBJ databases">
        <authorList>
            <person name="Kun Z."/>
        </authorList>
    </citation>
    <scope>NUCLEOTIDE SEQUENCE [LARGE SCALE GENOMIC DNA]</scope>
    <source>
        <strain evidence="2 3">YIM 123512</strain>
    </source>
</reference>
<dbReference type="EMBL" id="WUEK01000003">
    <property type="protein sequence ID" value="MXG89298.1"/>
    <property type="molecule type" value="Genomic_DNA"/>
</dbReference>
<organism evidence="2 3">
    <name type="scientific">Nocardioides flavescens</name>
    <dbReference type="NCBI Taxonomy" id="2691959"/>
    <lineage>
        <taxon>Bacteria</taxon>
        <taxon>Bacillati</taxon>
        <taxon>Actinomycetota</taxon>
        <taxon>Actinomycetes</taxon>
        <taxon>Propionibacteriales</taxon>
        <taxon>Nocardioidaceae</taxon>
        <taxon>Nocardioides</taxon>
    </lineage>
</organism>
<evidence type="ECO:0000259" key="1">
    <source>
        <dbReference type="Pfam" id="PF07883"/>
    </source>
</evidence>
<protein>
    <submittedName>
        <fullName evidence="2">Cupin domain-containing protein</fullName>
    </submittedName>
</protein>